<dbReference type="Proteomes" id="UP001178461">
    <property type="component" value="Chromosome 10"/>
</dbReference>
<evidence type="ECO:0000313" key="3">
    <source>
        <dbReference type="Proteomes" id="UP001178461"/>
    </source>
</evidence>
<dbReference type="AlphaFoldDB" id="A0AA35KVZ8"/>
<evidence type="ECO:0000256" key="1">
    <source>
        <dbReference type="SAM" id="MobiDB-lite"/>
    </source>
</evidence>
<feature type="compositionally biased region" description="Basic and acidic residues" evidence="1">
    <location>
        <begin position="57"/>
        <end position="66"/>
    </location>
</feature>
<accession>A0AA35KVZ8</accession>
<keyword evidence="3" id="KW-1185">Reference proteome</keyword>
<protein>
    <submittedName>
        <fullName evidence="2">Uncharacterized protein</fullName>
    </submittedName>
</protein>
<feature type="compositionally biased region" description="Basic and acidic residues" evidence="1">
    <location>
        <begin position="26"/>
        <end position="51"/>
    </location>
</feature>
<sequence>MYAAVKAAIVCKNYSGSENYGAGRNGRGETKRPGRRARVESLRAGERRDPEIVSEMKPGEDNRPNRVSENADIFLQ</sequence>
<gene>
    <name evidence="2" type="ORF">PODLI_1B003727</name>
</gene>
<organism evidence="2 3">
    <name type="scientific">Podarcis lilfordi</name>
    <name type="common">Lilford's wall lizard</name>
    <dbReference type="NCBI Taxonomy" id="74358"/>
    <lineage>
        <taxon>Eukaryota</taxon>
        <taxon>Metazoa</taxon>
        <taxon>Chordata</taxon>
        <taxon>Craniata</taxon>
        <taxon>Vertebrata</taxon>
        <taxon>Euteleostomi</taxon>
        <taxon>Lepidosauria</taxon>
        <taxon>Squamata</taxon>
        <taxon>Bifurcata</taxon>
        <taxon>Unidentata</taxon>
        <taxon>Episquamata</taxon>
        <taxon>Laterata</taxon>
        <taxon>Lacertibaenia</taxon>
        <taxon>Lacertidae</taxon>
        <taxon>Podarcis</taxon>
    </lineage>
</organism>
<name>A0AA35KVZ8_9SAUR</name>
<reference evidence="2" key="1">
    <citation type="submission" date="2022-12" db="EMBL/GenBank/DDBJ databases">
        <authorList>
            <person name="Alioto T."/>
            <person name="Alioto T."/>
            <person name="Gomez Garrido J."/>
        </authorList>
    </citation>
    <scope>NUCLEOTIDE SEQUENCE</scope>
</reference>
<dbReference type="EMBL" id="OX395135">
    <property type="protein sequence ID" value="CAI5785297.1"/>
    <property type="molecule type" value="Genomic_DNA"/>
</dbReference>
<proteinExistence type="predicted"/>
<evidence type="ECO:0000313" key="2">
    <source>
        <dbReference type="EMBL" id="CAI5785297.1"/>
    </source>
</evidence>
<feature type="region of interest" description="Disordered" evidence="1">
    <location>
        <begin position="15"/>
        <end position="76"/>
    </location>
</feature>